<evidence type="ECO:0008006" key="10">
    <source>
        <dbReference type="Google" id="ProtNLM"/>
    </source>
</evidence>
<dbReference type="PROSITE" id="PS51257">
    <property type="entry name" value="PROKAR_LIPOPROTEIN"/>
    <property type="match status" value="1"/>
</dbReference>
<comment type="caution">
    <text evidence="8">The sequence shown here is derived from an EMBL/GenBank/DDBJ whole genome shotgun (WGS) entry which is preliminary data.</text>
</comment>
<feature type="active site" description="Proton donor" evidence="6">
    <location>
        <position position="219"/>
    </location>
</feature>
<comment type="pathway">
    <text evidence="1 5">Glycan metabolism; L-arabinan degradation.</text>
</comment>
<gene>
    <name evidence="8" type="ORF">ACM15_01295</name>
</gene>
<dbReference type="InterPro" id="IPR050727">
    <property type="entry name" value="GH43_arabinanases"/>
</dbReference>
<sequence length="348" mass="38971">MKRIFLYFNIIFLVLLSCGCDSGNDKKESEKEDEDLPASVTYENPVINENCPDPSIIRASDDYFYVYTTQNNLPGNIRYIPIHKSKDLVHWDYVGTVFDNDNHPTWVPNAKLWAPDINYIGGKYVLYYSMGVWAGTYDSAIGVATADQPEGPFTDHGKVLDYTSQGVNNSIDQFYIEDNGHKYLVWGSFYGIYAVELTDDGLAVKDGSRKVQLAGNQMEGSYIAQHGGYFYLIGSAGTCCEGKSSTYHLIFGRSENVLGPYVTQDGESMLNGAGDLLLQGNNIWSGTGHNAEFVQDDEGNDWMIYHAYQKFDDTAGRLLMLDRVYWNDWGPYMKGNTASISAEAPVFE</sequence>
<dbReference type="InterPro" id="IPR023296">
    <property type="entry name" value="Glyco_hydro_beta-prop_sf"/>
</dbReference>
<dbReference type="Pfam" id="PF04616">
    <property type="entry name" value="Glyco_hydro_43"/>
    <property type="match status" value="1"/>
</dbReference>
<reference evidence="8 9" key="1">
    <citation type="submission" date="2015-06" db="EMBL/GenBank/DDBJ databases">
        <title>Draft Genome Sequence of Parabacteroides goldsteinii with Putative Novel Metallo-Beta-Lactamases Isolated from a Blood Culture from a Human Patient.</title>
        <authorList>
            <person name="Krogh T.J."/>
            <person name="Agergaard C.N."/>
            <person name="Moller-Jensen J."/>
            <person name="Justesen U.S."/>
        </authorList>
    </citation>
    <scope>NUCLEOTIDE SEQUENCE [LARGE SCALE GENOMIC DNA]</scope>
    <source>
        <strain evidence="8 9">910340</strain>
    </source>
</reference>
<dbReference type="CDD" id="cd18616">
    <property type="entry name" value="GH43_ABN-like"/>
    <property type="match status" value="1"/>
</dbReference>
<keyword evidence="3 5" id="KW-0378">Hydrolase</keyword>
<comment type="similarity">
    <text evidence="2 5">Belongs to the glycosyl hydrolase 43 family.</text>
</comment>
<dbReference type="PIRSF" id="PIRSF026534">
    <property type="entry name" value="Endo_alpha-L-arabinosidase"/>
    <property type="match status" value="1"/>
</dbReference>
<evidence type="ECO:0000256" key="4">
    <source>
        <dbReference type="ARBA" id="ARBA00023295"/>
    </source>
</evidence>
<dbReference type="PANTHER" id="PTHR43301">
    <property type="entry name" value="ARABINAN ENDO-1,5-ALPHA-L-ARABINOSIDASE"/>
    <property type="match status" value="1"/>
</dbReference>
<dbReference type="SUPFAM" id="SSF75005">
    <property type="entry name" value="Arabinanase/levansucrase/invertase"/>
    <property type="match status" value="1"/>
</dbReference>
<keyword evidence="4 5" id="KW-0326">Glycosidase</keyword>
<evidence type="ECO:0000256" key="7">
    <source>
        <dbReference type="PIRSR" id="PIRSR026534-3"/>
    </source>
</evidence>
<evidence type="ECO:0000256" key="3">
    <source>
        <dbReference type="ARBA" id="ARBA00022801"/>
    </source>
</evidence>
<protein>
    <recommendedName>
        <fullName evidence="10">Arabinan endo-1,5-alpha-L-arabinosidase</fullName>
    </recommendedName>
</protein>
<dbReference type="InterPro" id="IPR016840">
    <property type="entry name" value="Glyco_hydro_43_endo_a_Ara-ase"/>
</dbReference>
<dbReference type="EMBL" id="LFJV01000003">
    <property type="protein sequence ID" value="KMM35457.1"/>
    <property type="molecule type" value="Genomic_DNA"/>
</dbReference>
<proteinExistence type="inferred from homology"/>
<name>A0A0J6FM48_9BACT</name>
<feature type="active site" description="Proton acceptor" evidence="6">
    <location>
        <position position="53"/>
    </location>
</feature>
<dbReference type="PATRIC" id="fig|328812.4.peg.2680"/>
<dbReference type="AlphaFoldDB" id="A0A0J6FM48"/>
<dbReference type="PANTHER" id="PTHR43301:SF3">
    <property type="entry name" value="ARABINAN ENDO-1,5-ALPHA-L-ARABINOSIDASE A-RELATED"/>
    <property type="match status" value="1"/>
</dbReference>
<dbReference type="UniPathway" id="UPA00667"/>
<evidence type="ECO:0000313" key="8">
    <source>
        <dbReference type="EMBL" id="KMM35457.1"/>
    </source>
</evidence>
<dbReference type="InterPro" id="IPR006710">
    <property type="entry name" value="Glyco_hydro_43"/>
</dbReference>
<evidence type="ECO:0000256" key="2">
    <source>
        <dbReference type="ARBA" id="ARBA00009865"/>
    </source>
</evidence>
<evidence type="ECO:0000256" key="1">
    <source>
        <dbReference type="ARBA" id="ARBA00004834"/>
    </source>
</evidence>
<dbReference type="GO" id="GO:0031222">
    <property type="term" value="P:arabinan catabolic process"/>
    <property type="evidence" value="ECO:0007669"/>
    <property type="project" value="UniProtKB-UniPathway"/>
</dbReference>
<dbReference type="Proteomes" id="UP000036166">
    <property type="component" value="Unassembled WGS sequence"/>
</dbReference>
<evidence type="ECO:0000256" key="6">
    <source>
        <dbReference type="PIRSR" id="PIRSR026534-1"/>
    </source>
</evidence>
<evidence type="ECO:0000313" key="9">
    <source>
        <dbReference type="Proteomes" id="UP000036166"/>
    </source>
</evidence>
<organism evidence="8 9">
    <name type="scientific">Parabacteroides goldsteinii</name>
    <dbReference type="NCBI Taxonomy" id="328812"/>
    <lineage>
        <taxon>Bacteria</taxon>
        <taxon>Pseudomonadati</taxon>
        <taxon>Bacteroidota</taxon>
        <taxon>Bacteroidia</taxon>
        <taxon>Bacteroidales</taxon>
        <taxon>Tannerellaceae</taxon>
        <taxon>Parabacteroides</taxon>
    </lineage>
</organism>
<feature type="site" description="Important for substrate recognition" evidence="7">
    <location>
        <position position="289"/>
    </location>
</feature>
<feature type="site" description="Important for catalytic activity, responsible for pKa modulation of the active site Glu and correct orientation of both the proton donor and substrate" evidence="7">
    <location>
        <position position="172"/>
    </location>
</feature>
<dbReference type="Gene3D" id="2.115.10.20">
    <property type="entry name" value="Glycosyl hydrolase domain, family 43"/>
    <property type="match status" value="1"/>
</dbReference>
<dbReference type="GO" id="GO:0046558">
    <property type="term" value="F:arabinan endo-1,5-alpha-L-arabinosidase activity"/>
    <property type="evidence" value="ECO:0007669"/>
    <property type="project" value="InterPro"/>
</dbReference>
<dbReference type="RefSeq" id="WP_048314098.1">
    <property type="nucleotide sequence ID" value="NZ_JAWZGC010000165.1"/>
</dbReference>
<accession>A0A0J6FM48</accession>
<evidence type="ECO:0000256" key="5">
    <source>
        <dbReference type="PIRNR" id="PIRNR026534"/>
    </source>
</evidence>